<evidence type="ECO:0000256" key="1">
    <source>
        <dbReference type="SAM" id="MobiDB-lite"/>
    </source>
</evidence>
<dbReference type="InterPro" id="IPR058884">
    <property type="entry name" value="Cys1"/>
</dbReference>
<dbReference type="AlphaFoldDB" id="S7MY22"/>
<sequence>MSDSNLVLFRPVVLLTGETVSPEHRVEDPPESSGVSEAPGSSQERPERRSVILYDCSEEELMASIEQEYCH</sequence>
<organism evidence="2 3">
    <name type="scientific">Myotis brandtii</name>
    <name type="common">Brandt's bat</name>
    <dbReference type="NCBI Taxonomy" id="109478"/>
    <lineage>
        <taxon>Eukaryota</taxon>
        <taxon>Metazoa</taxon>
        <taxon>Chordata</taxon>
        <taxon>Craniata</taxon>
        <taxon>Vertebrata</taxon>
        <taxon>Euteleostomi</taxon>
        <taxon>Mammalia</taxon>
        <taxon>Eutheria</taxon>
        <taxon>Laurasiatheria</taxon>
        <taxon>Chiroptera</taxon>
        <taxon>Yangochiroptera</taxon>
        <taxon>Vespertilionidae</taxon>
        <taxon>Myotis</taxon>
    </lineage>
</organism>
<dbReference type="EMBL" id="KE162477">
    <property type="protein sequence ID" value="EPQ08430.1"/>
    <property type="molecule type" value="Genomic_DNA"/>
</dbReference>
<feature type="compositionally biased region" description="Polar residues" evidence="1">
    <location>
        <begin position="33"/>
        <end position="43"/>
    </location>
</feature>
<dbReference type="Proteomes" id="UP000052978">
    <property type="component" value="Unassembled WGS sequence"/>
</dbReference>
<keyword evidence="3" id="KW-1185">Reference proteome</keyword>
<accession>S7MY22</accession>
<proteinExistence type="predicted"/>
<dbReference type="Pfam" id="PF26203">
    <property type="entry name" value="Cys1"/>
    <property type="match status" value="1"/>
</dbReference>
<name>S7MY22_MYOBR</name>
<evidence type="ECO:0000313" key="3">
    <source>
        <dbReference type="Proteomes" id="UP000052978"/>
    </source>
</evidence>
<protein>
    <submittedName>
        <fullName evidence="2">Cystin-1</fullName>
    </submittedName>
</protein>
<gene>
    <name evidence="2" type="ORF">D623_10020831</name>
</gene>
<dbReference type="eggNOG" id="ENOG502TF4V">
    <property type="taxonomic scope" value="Eukaryota"/>
</dbReference>
<reference evidence="2 3" key="1">
    <citation type="journal article" date="2013" name="Nat. Commun.">
        <title>Genome analysis reveals insights into physiology and longevity of the Brandt's bat Myotis brandtii.</title>
        <authorList>
            <person name="Seim I."/>
            <person name="Fang X."/>
            <person name="Xiong Z."/>
            <person name="Lobanov A.V."/>
            <person name="Huang Z."/>
            <person name="Ma S."/>
            <person name="Feng Y."/>
            <person name="Turanov A.A."/>
            <person name="Zhu Y."/>
            <person name="Lenz T.L."/>
            <person name="Gerashchenko M.V."/>
            <person name="Fan D."/>
            <person name="Hee Yim S."/>
            <person name="Yao X."/>
            <person name="Jordan D."/>
            <person name="Xiong Y."/>
            <person name="Ma Y."/>
            <person name="Lyapunov A.N."/>
            <person name="Chen G."/>
            <person name="Kulakova O.I."/>
            <person name="Sun Y."/>
            <person name="Lee S.G."/>
            <person name="Bronson R.T."/>
            <person name="Moskalev A.A."/>
            <person name="Sunyaev S.R."/>
            <person name="Zhang G."/>
            <person name="Krogh A."/>
            <person name="Wang J."/>
            <person name="Gladyshev V.N."/>
        </authorList>
    </citation>
    <scope>NUCLEOTIDE SEQUENCE [LARGE SCALE GENOMIC DNA]</scope>
</reference>
<feature type="region of interest" description="Disordered" evidence="1">
    <location>
        <begin position="18"/>
        <end position="50"/>
    </location>
</feature>
<evidence type="ECO:0000313" key="2">
    <source>
        <dbReference type="EMBL" id="EPQ08430.1"/>
    </source>
</evidence>